<dbReference type="RefSeq" id="WP_133290907.1">
    <property type="nucleotide sequence ID" value="NZ_SMSJ01000040.1"/>
</dbReference>
<feature type="transmembrane region" description="Helical" evidence="1">
    <location>
        <begin position="139"/>
        <end position="156"/>
    </location>
</feature>
<dbReference type="Proteomes" id="UP000295096">
    <property type="component" value="Unassembled WGS sequence"/>
</dbReference>
<dbReference type="Pfam" id="PF02447">
    <property type="entry name" value="GntP_permease"/>
    <property type="match status" value="1"/>
</dbReference>
<dbReference type="PANTHER" id="PTHR30354:SF7">
    <property type="entry name" value="BLL7963 PROTEIN"/>
    <property type="match status" value="1"/>
</dbReference>
<feature type="transmembrane region" description="Helical" evidence="1">
    <location>
        <begin position="54"/>
        <end position="72"/>
    </location>
</feature>
<organism evidence="2 3">
    <name type="scientific">Dankookia rubra</name>
    <dbReference type="NCBI Taxonomy" id="1442381"/>
    <lineage>
        <taxon>Bacteria</taxon>
        <taxon>Pseudomonadati</taxon>
        <taxon>Pseudomonadota</taxon>
        <taxon>Alphaproteobacteria</taxon>
        <taxon>Acetobacterales</taxon>
        <taxon>Roseomonadaceae</taxon>
        <taxon>Dankookia</taxon>
    </lineage>
</organism>
<keyword evidence="1" id="KW-1133">Transmembrane helix</keyword>
<feature type="transmembrane region" description="Helical" evidence="1">
    <location>
        <begin position="366"/>
        <end position="388"/>
    </location>
</feature>
<accession>A0A4R5QD18</accession>
<dbReference type="InterPro" id="IPR003474">
    <property type="entry name" value="Glcn_transporter"/>
</dbReference>
<dbReference type="GO" id="GO:0005886">
    <property type="term" value="C:plasma membrane"/>
    <property type="evidence" value="ECO:0007669"/>
    <property type="project" value="TreeGrafter"/>
</dbReference>
<feature type="transmembrane region" description="Helical" evidence="1">
    <location>
        <begin position="97"/>
        <end position="127"/>
    </location>
</feature>
<evidence type="ECO:0000313" key="2">
    <source>
        <dbReference type="EMBL" id="TDH60341.1"/>
    </source>
</evidence>
<proteinExistence type="predicted"/>
<dbReference type="PANTHER" id="PTHR30354">
    <property type="entry name" value="GNT FAMILY GLUCONATE TRANSPORTER"/>
    <property type="match status" value="1"/>
</dbReference>
<protein>
    <submittedName>
        <fullName evidence="2">GntP family permease</fullName>
    </submittedName>
</protein>
<evidence type="ECO:0000313" key="3">
    <source>
        <dbReference type="Proteomes" id="UP000295096"/>
    </source>
</evidence>
<dbReference type="EMBL" id="SMSJ01000040">
    <property type="protein sequence ID" value="TDH60341.1"/>
    <property type="molecule type" value="Genomic_DNA"/>
</dbReference>
<comment type="caution">
    <text evidence="2">The sequence shown here is derived from an EMBL/GenBank/DDBJ whole genome shotgun (WGS) entry which is preliminary data.</text>
</comment>
<gene>
    <name evidence="2" type="ORF">E2C06_22780</name>
</gene>
<feature type="transmembrane region" description="Helical" evidence="1">
    <location>
        <begin position="459"/>
        <end position="481"/>
    </location>
</feature>
<reference evidence="2 3" key="1">
    <citation type="journal article" date="2016" name="J. Microbiol.">
        <title>Dankookia rubra gen. nov., sp. nov., an alphaproteobacterium isolated from sediment of a shallow stream.</title>
        <authorList>
            <person name="Kim W.H."/>
            <person name="Kim D.H."/>
            <person name="Kang K."/>
            <person name="Ahn T.Y."/>
        </authorList>
    </citation>
    <scope>NUCLEOTIDE SEQUENCE [LARGE SCALE GENOMIC DNA]</scope>
    <source>
        <strain evidence="2 3">JCM30602</strain>
    </source>
</reference>
<dbReference type="OrthoDB" id="86125at2"/>
<keyword evidence="3" id="KW-1185">Reference proteome</keyword>
<dbReference type="AlphaFoldDB" id="A0A4R5QD18"/>
<sequence>MGLLGILLGLGLLVWLAFRGWSVLLLAPAAALVAAAFAGEPLLAHWTQTFMGSAARFVASFFPLFLLGALFGKLMEDSGAVSTIAAWMTSRLGTRRAMLAVVLAGAAVTYGGVSLFVAIFVLVPMATALFREAGIPRRLMPAAVALGTSTFTMSAMPGTPAIQNAIPMPFFGTTPFAAPGLGLLASAIMLGFGLWWLGRREAAARRAGEGFGPGAEAPADAAVDDPLVRERAVVADGFDPAEIHRSRETTASPPILLAALPLVVVVAVNLVLSLLVLPRIDAYYLAEPRWGETSLAAVAGVWSVAVALAAAILVLVATSGARLPSLRASADAGANAAVLPVLSVASLVGFGAVVAAMPAFEAVRDWVLGIGGGPLVSLAAATNILAALTGSASGGLTIALDALAGTYLRLTAEQGIDPGLLHRVAVIGAGTLDSLPHNGAVVTLLAVCGCTHRDSYMDIVISSVVGALIALAAVIAVGGLAGSF</sequence>
<feature type="transmembrane region" description="Helical" evidence="1">
    <location>
        <begin position="176"/>
        <end position="197"/>
    </location>
</feature>
<keyword evidence="1" id="KW-0472">Membrane</keyword>
<dbReference type="GO" id="GO:0015128">
    <property type="term" value="F:gluconate transmembrane transporter activity"/>
    <property type="evidence" value="ECO:0007669"/>
    <property type="project" value="InterPro"/>
</dbReference>
<feature type="transmembrane region" description="Helical" evidence="1">
    <location>
        <begin position="295"/>
        <end position="316"/>
    </location>
</feature>
<keyword evidence="1" id="KW-0812">Transmembrane</keyword>
<evidence type="ECO:0000256" key="1">
    <source>
        <dbReference type="SAM" id="Phobius"/>
    </source>
</evidence>
<feature type="transmembrane region" description="Helical" evidence="1">
    <location>
        <begin position="255"/>
        <end position="275"/>
    </location>
</feature>
<name>A0A4R5QD18_9PROT</name>
<feature type="transmembrane region" description="Helical" evidence="1">
    <location>
        <begin position="337"/>
        <end position="360"/>
    </location>
</feature>